<keyword evidence="2" id="KW-0472">Membrane</keyword>
<proteinExistence type="predicted"/>
<accession>A0A9W9V6G3</accession>
<dbReference type="RefSeq" id="XP_056552912.1">
    <property type="nucleotide sequence ID" value="XM_056700849.1"/>
</dbReference>
<evidence type="ECO:0000256" key="1">
    <source>
        <dbReference type="SAM" id="MobiDB-lite"/>
    </source>
</evidence>
<dbReference type="EMBL" id="JAPZBS010000007">
    <property type="protein sequence ID" value="KAJ5368170.1"/>
    <property type="molecule type" value="Genomic_DNA"/>
</dbReference>
<dbReference type="AlphaFoldDB" id="A0A9W9V6G3"/>
<dbReference type="OrthoDB" id="5429716at2759"/>
<comment type="caution">
    <text evidence="3">The sequence shown here is derived from an EMBL/GenBank/DDBJ whole genome shotgun (WGS) entry which is preliminary data.</text>
</comment>
<gene>
    <name evidence="3" type="ORF">N7496_007930</name>
</gene>
<feature type="transmembrane region" description="Helical" evidence="2">
    <location>
        <begin position="189"/>
        <end position="210"/>
    </location>
</feature>
<evidence type="ECO:0000313" key="4">
    <source>
        <dbReference type="Proteomes" id="UP001147782"/>
    </source>
</evidence>
<dbReference type="Proteomes" id="UP001147782">
    <property type="component" value="Unassembled WGS sequence"/>
</dbReference>
<reference evidence="3" key="1">
    <citation type="submission" date="2022-11" db="EMBL/GenBank/DDBJ databases">
        <authorList>
            <person name="Petersen C."/>
        </authorList>
    </citation>
    <scope>NUCLEOTIDE SEQUENCE</scope>
    <source>
        <strain evidence="3">IBT 29864</strain>
    </source>
</reference>
<organism evidence="3 4">
    <name type="scientific">Penicillium cataractarum</name>
    <dbReference type="NCBI Taxonomy" id="2100454"/>
    <lineage>
        <taxon>Eukaryota</taxon>
        <taxon>Fungi</taxon>
        <taxon>Dikarya</taxon>
        <taxon>Ascomycota</taxon>
        <taxon>Pezizomycotina</taxon>
        <taxon>Eurotiomycetes</taxon>
        <taxon>Eurotiomycetidae</taxon>
        <taxon>Eurotiales</taxon>
        <taxon>Aspergillaceae</taxon>
        <taxon>Penicillium</taxon>
    </lineage>
</organism>
<keyword evidence="2" id="KW-1133">Transmembrane helix</keyword>
<dbReference type="GeneID" id="81440028"/>
<keyword evidence="4" id="KW-1185">Reference proteome</keyword>
<feature type="region of interest" description="Disordered" evidence="1">
    <location>
        <begin position="281"/>
        <end position="342"/>
    </location>
</feature>
<reference evidence="3" key="2">
    <citation type="journal article" date="2023" name="IMA Fungus">
        <title>Comparative genomic study of the Penicillium genus elucidates a diverse pangenome and 15 lateral gene transfer events.</title>
        <authorList>
            <person name="Petersen C."/>
            <person name="Sorensen T."/>
            <person name="Nielsen M.R."/>
            <person name="Sondergaard T.E."/>
            <person name="Sorensen J.L."/>
            <person name="Fitzpatrick D.A."/>
            <person name="Frisvad J.C."/>
            <person name="Nielsen K.L."/>
        </authorList>
    </citation>
    <scope>NUCLEOTIDE SEQUENCE</scope>
    <source>
        <strain evidence="3">IBT 29864</strain>
    </source>
</reference>
<evidence type="ECO:0000256" key="2">
    <source>
        <dbReference type="SAM" id="Phobius"/>
    </source>
</evidence>
<evidence type="ECO:0000313" key="3">
    <source>
        <dbReference type="EMBL" id="KAJ5368170.1"/>
    </source>
</evidence>
<sequence length="342" mass="35701">MTTTTDFGPLTTIFSAPTGCATEQWVEREPSSTILRWGAGCNGKQVGWDASCFPSGWTSGNSTKILNKAFNPGYACPSGYVSHANATGTTATKRFPEYIGSIGTDSLAILCCPTGYDWSGEYCSGNQFRLVTRSYLTVESSKCVTTSAPAYNGNHGLNGSVGGATLQGTPIFLIQKIGATEGLSTGAKIAIGVCVPLGIIIIAAVAFIWWHRRRKAQKTQGAYSSVQNAEQNLDPYNGKPELDAGNAVKPYMKQELDAGNQVGAGQPNAPAELPALETPKTPVAELAGGNQSPDTPQAELGGEGTVGGTLPPKRSPDTTSPSGSPRDNSEQRSSSTGRDANN</sequence>
<protein>
    <submittedName>
        <fullName evidence="3">Uncharacterized protein</fullName>
    </submittedName>
</protein>
<feature type="compositionally biased region" description="Polar residues" evidence="1">
    <location>
        <begin position="317"/>
        <end position="342"/>
    </location>
</feature>
<keyword evidence="2" id="KW-0812">Transmembrane</keyword>
<name>A0A9W9V6G3_9EURO</name>